<keyword evidence="1" id="KW-1133">Transmembrane helix</keyword>
<reference evidence="2 3" key="1">
    <citation type="submission" date="2017-04" db="EMBL/GenBank/DDBJ databases">
        <title>Draft genome sequence of Tuber borchii Vittad., a whitish edible truffle.</title>
        <authorList>
            <consortium name="DOE Joint Genome Institute"/>
            <person name="Murat C."/>
            <person name="Kuo A."/>
            <person name="Barry K.W."/>
            <person name="Clum A."/>
            <person name="Dockter R.B."/>
            <person name="Fauchery L."/>
            <person name="Iotti M."/>
            <person name="Kohler A."/>
            <person name="Labutti K."/>
            <person name="Lindquist E.A."/>
            <person name="Lipzen A."/>
            <person name="Ohm R.A."/>
            <person name="Wang M."/>
            <person name="Grigoriev I.V."/>
            <person name="Zambonelli A."/>
            <person name="Martin F.M."/>
        </authorList>
    </citation>
    <scope>NUCLEOTIDE SEQUENCE [LARGE SCALE GENOMIC DNA]</scope>
    <source>
        <strain evidence="2 3">Tbo3840</strain>
    </source>
</reference>
<evidence type="ECO:0000313" key="2">
    <source>
        <dbReference type="EMBL" id="PUU80914.1"/>
    </source>
</evidence>
<feature type="transmembrane region" description="Helical" evidence="1">
    <location>
        <begin position="68"/>
        <end position="87"/>
    </location>
</feature>
<proteinExistence type="predicted"/>
<sequence length="118" mass="13240">MTKSSPVTKRELGADTFSLAHITITATSRGRKYRIVCILVPLLVVTSPHFSTFALGSSRWPGYPIRCSGLFVSATGQFCASAVHGFVTRFYRRYIWKPVMYLFSVSGGFLCFLMLSWQ</sequence>
<organism evidence="2 3">
    <name type="scientific">Tuber borchii</name>
    <name type="common">White truffle</name>
    <dbReference type="NCBI Taxonomy" id="42251"/>
    <lineage>
        <taxon>Eukaryota</taxon>
        <taxon>Fungi</taxon>
        <taxon>Dikarya</taxon>
        <taxon>Ascomycota</taxon>
        <taxon>Pezizomycotina</taxon>
        <taxon>Pezizomycetes</taxon>
        <taxon>Pezizales</taxon>
        <taxon>Tuberaceae</taxon>
        <taxon>Tuber</taxon>
    </lineage>
</organism>
<evidence type="ECO:0000256" key="1">
    <source>
        <dbReference type="SAM" id="Phobius"/>
    </source>
</evidence>
<dbReference type="AlphaFoldDB" id="A0A2T6ZZL0"/>
<feature type="transmembrane region" description="Helical" evidence="1">
    <location>
        <begin position="99"/>
        <end position="117"/>
    </location>
</feature>
<dbReference type="EMBL" id="NESQ01000053">
    <property type="protein sequence ID" value="PUU80914.1"/>
    <property type="molecule type" value="Genomic_DNA"/>
</dbReference>
<dbReference type="Proteomes" id="UP000244722">
    <property type="component" value="Unassembled WGS sequence"/>
</dbReference>
<keyword evidence="3" id="KW-1185">Reference proteome</keyword>
<accession>A0A2T6ZZL0</accession>
<evidence type="ECO:0000313" key="3">
    <source>
        <dbReference type="Proteomes" id="UP000244722"/>
    </source>
</evidence>
<gene>
    <name evidence="2" type="ORF">B9Z19DRAFT_666736</name>
</gene>
<comment type="caution">
    <text evidence="2">The sequence shown here is derived from an EMBL/GenBank/DDBJ whole genome shotgun (WGS) entry which is preliminary data.</text>
</comment>
<protein>
    <submittedName>
        <fullName evidence="2">Uncharacterized protein</fullName>
    </submittedName>
</protein>
<feature type="transmembrane region" description="Helical" evidence="1">
    <location>
        <begin position="35"/>
        <end position="56"/>
    </location>
</feature>
<name>A0A2T6ZZL0_TUBBO</name>
<keyword evidence="1" id="KW-0812">Transmembrane</keyword>
<keyword evidence="1" id="KW-0472">Membrane</keyword>